<name>A0ABT2F4A4_9STAP</name>
<organism evidence="1 2">
    <name type="scientific">Staphylococcus americanisciuri</name>
    <dbReference type="NCBI Taxonomy" id="2973940"/>
    <lineage>
        <taxon>Bacteria</taxon>
        <taxon>Bacillati</taxon>
        <taxon>Bacillota</taxon>
        <taxon>Bacilli</taxon>
        <taxon>Bacillales</taxon>
        <taxon>Staphylococcaceae</taxon>
        <taxon>Staphylococcus</taxon>
    </lineage>
</organism>
<evidence type="ECO:0000313" key="2">
    <source>
        <dbReference type="Proteomes" id="UP001205609"/>
    </source>
</evidence>
<evidence type="ECO:0000313" key="1">
    <source>
        <dbReference type="EMBL" id="MCS4487222.1"/>
    </source>
</evidence>
<proteinExistence type="predicted"/>
<gene>
    <name evidence="1" type="ORF">NXS11_10130</name>
</gene>
<dbReference type="RefSeq" id="WP_259200895.1">
    <property type="nucleotide sequence ID" value="NZ_JANUXY010000012.1"/>
</dbReference>
<accession>A0ABT2F4A4</accession>
<protein>
    <submittedName>
        <fullName evidence="1">Uncharacterized protein</fullName>
    </submittedName>
</protein>
<reference evidence="1 2" key="1">
    <citation type="journal article" date="2023" name="Int. J. Syst. Evol. Microbiol.">
        <title>Streptococcus sciuri sp. nov., Staphylococcus marylandisciuri sp. nov. and Staphylococcus americanisciuri sp. nov., isolated from faeces of eastern grey squirrel (Sciurus carolinensis).</title>
        <authorList>
            <person name="Volokhov D.V."/>
            <person name="Zagorodnyaya T.A."/>
            <person name="Furtak V.A."/>
            <person name="Nattanmai G."/>
            <person name="Randall L."/>
            <person name="Jose S."/>
            <person name="Gao Y."/>
            <person name="Eisenberg T."/>
            <person name="Delmonte P."/>
            <person name="Blom J."/>
            <person name="Mitchell K.K."/>
        </authorList>
    </citation>
    <scope>NUCLEOTIDE SEQUENCE [LARGE SCALE GENOMIC DNA]</scope>
    <source>
        <strain evidence="1 2">GRT3</strain>
    </source>
</reference>
<keyword evidence="2" id="KW-1185">Reference proteome</keyword>
<sequence>MKELIACMMTFAVALILTTALAFNGVYFTTLMWWVLVAELVTYFGTHFVLNELKRD</sequence>
<dbReference type="Proteomes" id="UP001205609">
    <property type="component" value="Unassembled WGS sequence"/>
</dbReference>
<dbReference type="EMBL" id="JANUXY010000012">
    <property type="protein sequence ID" value="MCS4487222.1"/>
    <property type="molecule type" value="Genomic_DNA"/>
</dbReference>
<comment type="caution">
    <text evidence="1">The sequence shown here is derived from an EMBL/GenBank/DDBJ whole genome shotgun (WGS) entry which is preliminary data.</text>
</comment>